<reference evidence="6 7" key="1">
    <citation type="submission" date="2019-12" db="EMBL/GenBank/DDBJ databases">
        <authorList>
            <person name="Alioto T."/>
            <person name="Alioto T."/>
            <person name="Gomez Garrido J."/>
        </authorList>
    </citation>
    <scope>NUCLEOTIDE SEQUENCE [LARGE SCALE GENOMIC DNA]</scope>
</reference>
<feature type="compositionally biased region" description="Polar residues" evidence="4">
    <location>
        <begin position="861"/>
        <end position="873"/>
    </location>
</feature>
<comment type="caution">
    <text evidence="6">The sequence shown here is derived from an EMBL/GenBank/DDBJ whole genome shotgun (WGS) entry which is preliminary data.</text>
</comment>
<proteinExistence type="predicted"/>
<evidence type="ECO:0000259" key="5">
    <source>
        <dbReference type="PROSITE" id="PS51050"/>
    </source>
</evidence>
<feature type="region of interest" description="Disordered" evidence="4">
    <location>
        <begin position="1131"/>
        <end position="1159"/>
    </location>
</feature>
<protein>
    <submittedName>
        <fullName evidence="6">Type I inositol 1,4,5-trisphosphate 5-phosphatase 12</fullName>
    </submittedName>
</protein>
<dbReference type="PANTHER" id="PTHR46524:SF7">
    <property type="entry name" value="CW-TYPE ZINC FINGER"/>
    <property type="match status" value="1"/>
</dbReference>
<feature type="compositionally biased region" description="Polar residues" evidence="4">
    <location>
        <begin position="529"/>
        <end position="540"/>
    </location>
</feature>
<feature type="compositionally biased region" description="Basic and acidic residues" evidence="4">
    <location>
        <begin position="1309"/>
        <end position="1321"/>
    </location>
</feature>
<feature type="region of interest" description="Disordered" evidence="4">
    <location>
        <begin position="757"/>
        <end position="1014"/>
    </location>
</feature>
<dbReference type="GO" id="GO:0008270">
    <property type="term" value="F:zinc ion binding"/>
    <property type="evidence" value="ECO:0007669"/>
    <property type="project" value="UniProtKB-KW"/>
</dbReference>
<evidence type="ECO:0000256" key="2">
    <source>
        <dbReference type="ARBA" id="ARBA00022771"/>
    </source>
</evidence>
<feature type="compositionally biased region" description="Basic and acidic residues" evidence="4">
    <location>
        <begin position="543"/>
        <end position="559"/>
    </location>
</feature>
<feature type="region of interest" description="Disordered" evidence="4">
    <location>
        <begin position="1040"/>
        <end position="1092"/>
    </location>
</feature>
<accession>A0A8S0T043</accession>
<feature type="compositionally biased region" description="Basic and acidic residues" evidence="4">
    <location>
        <begin position="948"/>
        <end position="975"/>
    </location>
</feature>
<dbReference type="Proteomes" id="UP000594638">
    <property type="component" value="Unassembled WGS sequence"/>
</dbReference>
<feature type="compositionally biased region" description="Basic and acidic residues" evidence="4">
    <location>
        <begin position="902"/>
        <end position="912"/>
    </location>
</feature>
<dbReference type="InterPro" id="IPR011124">
    <property type="entry name" value="Znf_CW"/>
</dbReference>
<dbReference type="PANTHER" id="PTHR46524">
    <property type="entry name" value="CW-TYPE ZINC FINGER"/>
    <property type="match status" value="1"/>
</dbReference>
<dbReference type="Gramene" id="OE9A084141T1">
    <property type="protein sequence ID" value="OE9A084141C1"/>
    <property type="gene ID" value="OE9A084141"/>
</dbReference>
<dbReference type="Pfam" id="PF24756">
    <property type="entry name" value="THD_CWZF3-5-7"/>
    <property type="match status" value="1"/>
</dbReference>
<evidence type="ECO:0000313" key="6">
    <source>
        <dbReference type="EMBL" id="CAA2997959.1"/>
    </source>
</evidence>
<dbReference type="PROSITE" id="PS51050">
    <property type="entry name" value="ZF_CW"/>
    <property type="match status" value="1"/>
</dbReference>
<sequence length="1620" mass="176421">MISVGSIDGGNLSGLGLEMEENELEEGEAGCFQNDGDDSTLDPDIALSYIGEKLQNVLGHFQKDFEGGVSAENLGAKFGGYGSFLPTYQRSPSWSRLRSSPGVHNYSGPKFSNNLHSEGGRENSFASTSASLPERPGATSGKTATIHDSVEREVSTASTHAEELTSNVGLVKKTGNHSEQRTLKVRIKVGAENLLTRQNAEIYSGLGLDVSPSASLDDNPVVSEGLCFNNQDLQDESPTSILQIMTSFPAHGSLLLSPLSDDLLEKGKLSGESESKLLHKETLASSGMLFNESLSRSNKKVLNQKKWKSSEKDRAFPTQLINEKNNDSLLKKETDIDILGCEELVSNTLKLPLLLSSQHGVGDRTKVISKEDDISAKDVMKDKTCSGPIKKELLGSLFAQDTDRVEKYDEDLHLPDKVWESKKANFSIDSAVCPQDDGHKAEKSRFESNFCKGSKDPGAEATNPSKQLAVQKKASRTEEGVKLSPGKEYLSSGSRKKSKGVRSGGSQDSDVSKDQLMLDSSLMPKNRKSSLGNNLTSKNGSLDYKRNPGKPGDRYKDFFGDLEPGEEDSESISGEMPFSRRLKDSQLVEKRSIVDRHSALKEKSDVKKIKKPSPYTAVASSVAPQTVSGSNSDATPAGVAPFVQEDWVECDRCQQWRLLPLGTNPLSLPDKWRCRMLTWLPGMNHCSIPEEQTTNALRASYHLAPTSAPVPASESRQNLLNYPASTLLGVSSVDAKCLNQDQQNIGSQDINIIRKKKHGSIDVTSSTDLDDPTHFLDSQKNDVKLSGKNRGNYSPSVDAYQHLRHSSSVIGEKRKDNKKDKKSSLEGHSDRGTNSKVKNKRESDSESFRISKKVKSDKSENVQSGDENCTSDNGGYSSKAGHSSSSGFLNNAAGSDQSKYANHKDSKGDAKKSAKNPETSKPGTSDDGLLCMTKYDHQDCAKKRKGNGHHELPSAEQHSKDREGFVEETHESIHGKEKKTRISKSEGKDTSRSNGNVGMDSAGHNVGVDKKGRSMKDQLNENAVDYMKSSTGSLQFSVAANSSSSKVSGSCKNKPSVHEMKGSPVESVSSSPFRYPDADKFSSAGRNPVHKDEFQDSGILTMASPGSFWGVKDNGGDERPGMVINDTVHNVTHHNSRESRVLEFPNRDLSQPSDGKVKAESLTCPDFGTEHVTNVYIDCLGQGNEECQDEERTNTQTSGHQTKKSGKGYSSRSKDKYHNSRSDIDKGKNKISNSSLESVDHLHSYEEKLKSRQNKCDEKFVTPDKVDKIFISKSDSAKGILSDNDKGESQLKFAGYNGSDVTKGHDKKQKLQRDHDDEKSSKKLASGTSDRVGFESNGRGKSHSLPPLARGQAETSMSGSKKENGENISANDAFENGDASKAYRQGKKAEMSGNQPFSMRHPTPEVHKGRDVEAPSPNRRDSSSHAAMNAVKEAKAVKHMADRLKSSGSTESTALYFEAALKFLHGASLLESGNSERTKHNETIQSTQMYSSTAKLCEFCAHEYEKLKDMAAAALAYKCMEVAYMKVIYSSHTSASMDRNELQSVLQIVPPGESPSSSASDVDNVNNQSTVDKAALAKGVSSPQVAGSHVITTKNRSSFARLLNYVSTINYSAAARDFSQ</sequence>
<evidence type="ECO:0000256" key="4">
    <source>
        <dbReference type="SAM" id="MobiDB-lite"/>
    </source>
</evidence>
<feature type="region of interest" description="Disordered" evidence="4">
    <location>
        <begin position="1272"/>
        <end position="1425"/>
    </location>
</feature>
<gene>
    <name evidence="6" type="ORF">OLEA9_A084141</name>
</gene>
<name>A0A8S0T043_OLEEU</name>
<evidence type="ECO:0000313" key="7">
    <source>
        <dbReference type="Proteomes" id="UP000594638"/>
    </source>
</evidence>
<evidence type="ECO:0000256" key="3">
    <source>
        <dbReference type="ARBA" id="ARBA00022833"/>
    </source>
</evidence>
<feature type="compositionally biased region" description="Basic and acidic residues" evidence="4">
    <location>
        <begin position="1402"/>
        <end position="1423"/>
    </location>
</feature>
<dbReference type="EMBL" id="CACTIH010005574">
    <property type="protein sequence ID" value="CAA2997959.1"/>
    <property type="molecule type" value="Genomic_DNA"/>
</dbReference>
<dbReference type="Gene3D" id="3.30.40.100">
    <property type="match status" value="1"/>
</dbReference>
<feature type="region of interest" description="Disordered" evidence="4">
    <location>
        <begin position="1185"/>
        <end position="1238"/>
    </location>
</feature>
<keyword evidence="1" id="KW-0479">Metal-binding</keyword>
<evidence type="ECO:0000256" key="1">
    <source>
        <dbReference type="ARBA" id="ARBA00022723"/>
    </source>
</evidence>
<feature type="compositionally biased region" description="Polar residues" evidence="4">
    <location>
        <begin position="888"/>
        <end position="900"/>
    </location>
</feature>
<feature type="compositionally biased region" description="Low complexity" evidence="4">
    <location>
        <begin position="874"/>
        <end position="887"/>
    </location>
</feature>
<keyword evidence="7" id="KW-1185">Reference proteome</keyword>
<organism evidence="6 7">
    <name type="scientific">Olea europaea subsp. europaea</name>
    <dbReference type="NCBI Taxonomy" id="158383"/>
    <lineage>
        <taxon>Eukaryota</taxon>
        <taxon>Viridiplantae</taxon>
        <taxon>Streptophyta</taxon>
        <taxon>Embryophyta</taxon>
        <taxon>Tracheophyta</taxon>
        <taxon>Spermatophyta</taxon>
        <taxon>Magnoliopsida</taxon>
        <taxon>eudicotyledons</taxon>
        <taxon>Gunneridae</taxon>
        <taxon>Pentapetalae</taxon>
        <taxon>asterids</taxon>
        <taxon>lamiids</taxon>
        <taxon>Lamiales</taxon>
        <taxon>Oleaceae</taxon>
        <taxon>Oleeae</taxon>
        <taxon>Olea</taxon>
    </lineage>
</organism>
<feature type="region of interest" description="Disordered" evidence="4">
    <location>
        <begin position="95"/>
        <end position="148"/>
    </location>
</feature>
<keyword evidence="3" id="KW-0862">Zinc</keyword>
<feature type="region of interest" description="Disordered" evidence="4">
    <location>
        <begin position="444"/>
        <end position="573"/>
    </location>
</feature>
<feature type="compositionally biased region" description="Basic and acidic residues" evidence="4">
    <location>
        <begin position="1212"/>
        <end position="1228"/>
    </location>
</feature>
<feature type="compositionally biased region" description="Basic and acidic residues" evidence="4">
    <location>
        <begin position="840"/>
        <end position="860"/>
    </location>
</feature>
<feature type="compositionally biased region" description="Basic and acidic residues" evidence="4">
    <location>
        <begin position="771"/>
        <end position="785"/>
    </location>
</feature>
<keyword evidence="2" id="KW-0863">Zinc-finger</keyword>
<dbReference type="Pfam" id="PF07496">
    <property type="entry name" value="zf-CW"/>
    <property type="match status" value="1"/>
</dbReference>
<feature type="domain" description="CW-type" evidence="5">
    <location>
        <begin position="641"/>
        <end position="694"/>
    </location>
</feature>
<feature type="compositionally biased region" description="Basic and acidic residues" evidence="4">
    <location>
        <begin position="811"/>
        <end position="833"/>
    </location>
</feature>
<dbReference type="InterPro" id="IPR055300">
    <property type="entry name" value="CWZF3/5/7"/>
</dbReference>
<dbReference type="InterPro" id="IPR056406">
    <property type="entry name" value="THD_CWZF3/5/7"/>
</dbReference>
<dbReference type="OrthoDB" id="757982at2759"/>
<feature type="compositionally biased region" description="Low complexity" evidence="4">
    <location>
        <begin position="1040"/>
        <end position="1053"/>
    </location>
</feature>